<organism evidence="1 2">
    <name type="scientific">Glossina morsitans morsitans</name>
    <name type="common">Savannah tsetse fly</name>
    <dbReference type="NCBI Taxonomy" id="37546"/>
    <lineage>
        <taxon>Eukaryota</taxon>
        <taxon>Metazoa</taxon>
        <taxon>Ecdysozoa</taxon>
        <taxon>Arthropoda</taxon>
        <taxon>Hexapoda</taxon>
        <taxon>Insecta</taxon>
        <taxon>Pterygota</taxon>
        <taxon>Neoptera</taxon>
        <taxon>Endopterygota</taxon>
        <taxon>Diptera</taxon>
        <taxon>Brachycera</taxon>
        <taxon>Muscomorpha</taxon>
        <taxon>Hippoboscoidea</taxon>
        <taxon>Glossinidae</taxon>
        <taxon>Glossina</taxon>
    </lineage>
</organism>
<dbReference type="EMBL" id="CCAG010000257">
    <property type="status" value="NOT_ANNOTATED_CDS"/>
    <property type="molecule type" value="Genomic_DNA"/>
</dbReference>
<keyword evidence="2" id="KW-1185">Reference proteome</keyword>
<evidence type="ECO:0000313" key="1">
    <source>
        <dbReference type="EnsemblMetazoa" id="GMOY009624-PA"/>
    </source>
</evidence>
<accession>A0A1B0G8I5</accession>
<dbReference type="AlphaFoldDB" id="A0A1B0G8I5"/>
<reference evidence="1" key="1">
    <citation type="submission" date="2020-05" db="UniProtKB">
        <authorList>
            <consortium name="EnsemblMetazoa"/>
        </authorList>
    </citation>
    <scope>IDENTIFICATION</scope>
    <source>
        <strain evidence="1">Yale</strain>
    </source>
</reference>
<protein>
    <submittedName>
        <fullName evidence="1">Uncharacterized protein</fullName>
    </submittedName>
</protein>
<dbReference type="Proteomes" id="UP000092444">
    <property type="component" value="Unassembled WGS sequence"/>
</dbReference>
<dbReference type="STRING" id="37546.A0A1B0G8I5"/>
<dbReference type="EnsemblMetazoa" id="GMOY009624-RA">
    <property type="protein sequence ID" value="GMOY009624-PA"/>
    <property type="gene ID" value="GMOY009624"/>
</dbReference>
<dbReference type="PhylomeDB" id="A0A1B0G8I5"/>
<proteinExistence type="predicted"/>
<evidence type="ECO:0000313" key="2">
    <source>
        <dbReference type="Proteomes" id="UP000092444"/>
    </source>
</evidence>
<sequence length="147" mass="16695">MLCNEIKSINIGEFKITFYSDDGFIGFVTVNGNQYEVTTKYNRSYTGFMISAINLWQGNTSDSRNIIRNELSVNWKSMQGARSLYVMRPGIAFIENGKKVIDFIAVVVDNQEFVVVRCSRKMARRNVAAVACNTSLGTNLEQEREKK</sequence>
<name>A0A1B0G8I5_GLOMM</name>